<proteinExistence type="predicted"/>
<dbReference type="Pfam" id="PF15370">
    <property type="entry name" value="NOPCHAP1"/>
    <property type="match status" value="1"/>
</dbReference>
<name>A0A078HM69_BRANA</name>
<dbReference type="PaxDb" id="3708-A0A078HM69"/>
<dbReference type="GO" id="GO:0000492">
    <property type="term" value="P:box C/D snoRNP assembly"/>
    <property type="evidence" value="ECO:0000318"/>
    <property type="project" value="GO_Central"/>
</dbReference>
<reference evidence="2 3" key="1">
    <citation type="journal article" date="2014" name="Science">
        <title>Plant genetics. Early allopolyploid evolution in the post-Neolithic Brassica napus oilseed genome.</title>
        <authorList>
            <person name="Chalhoub B."/>
            <person name="Denoeud F."/>
            <person name="Liu S."/>
            <person name="Parkin I.A."/>
            <person name="Tang H."/>
            <person name="Wang X."/>
            <person name="Chiquet J."/>
            <person name="Belcram H."/>
            <person name="Tong C."/>
            <person name="Samans B."/>
            <person name="Correa M."/>
            <person name="Da Silva C."/>
            <person name="Just J."/>
            <person name="Falentin C."/>
            <person name="Koh C.S."/>
            <person name="Le Clainche I."/>
            <person name="Bernard M."/>
            <person name="Bento P."/>
            <person name="Noel B."/>
            <person name="Labadie K."/>
            <person name="Alberti A."/>
            <person name="Charles M."/>
            <person name="Arnaud D."/>
            <person name="Guo H."/>
            <person name="Daviaud C."/>
            <person name="Alamery S."/>
            <person name="Jabbari K."/>
            <person name="Zhao M."/>
            <person name="Edger P.P."/>
            <person name="Chelaifa H."/>
            <person name="Tack D."/>
            <person name="Lassalle G."/>
            <person name="Mestiri I."/>
            <person name="Schnel N."/>
            <person name="Le Paslier M.C."/>
            <person name="Fan G."/>
            <person name="Renault V."/>
            <person name="Bayer P.E."/>
            <person name="Golicz A.A."/>
            <person name="Manoli S."/>
            <person name="Lee T.H."/>
            <person name="Thi V.H."/>
            <person name="Chalabi S."/>
            <person name="Hu Q."/>
            <person name="Fan C."/>
            <person name="Tollenaere R."/>
            <person name="Lu Y."/>
            <person name="Battail C."/>
            <person name="Shen J."/>
            <person name="Sidebottom C.H."/>
            <person name="Wang X."/>
            <person name="Canaguier A."/>
            <person name="Chauveau A."/>
            <person name="Berard A."/>
            <person name="Deniot G."/>
            <person name="Guan M."/>
            <person name="Liu Z."/>
            <person name="Sun F."/>
            <person name="Lim Y.P."/>
            <person name="Lyons E."/>
            <person name="Town C.D."/>
            <person name="Bancroft I."/>
            <person name="Wang X."/>
            <person name="Meng J."/>
            <person name="Ma J."/>
            <person name="Pires J.C."/>
            <person name="King G.J."/>
            <person name="Brunel D."/>
            <person name="Delourme R."/>
            <person name="Renard M."/>
            <person name="Aury J.M."/>
            <person name="Adams K.L."/>
            <person name="Batley J."/>
            <person name="Snowdon R.J."/>
            <person name="Tost J."/>
            <person name="Edwards D."/>
            <person name="Zhou Y."/>
            <person name="Hua W."/>
            <person name="Sharpe A.G."/>
            <person name="Paterson A.H."/>
            <person name="Guan C."/>
            <person name="Wincker P."/>
        </authorList>
    </citation>
    <scope>NUCLEOTIDE SEQUENCE [LARGE SCALE GENOMIC DNA]</scope>
    <source>
        <strain evidence="3">cv. Darmor-bzh</strain>
    </source>
</reference>
<feature type="compositionally biased region" description="Low complexity" evidence="1">
    <location>
        <begin position="157"/>
        <end position="167"/>
    </location>
</feature>
<dbReference type="EMBL" id="LK032412">
    <property type="protein sequence ID" value="CDY37943.1"/>
    <property type="molecule type" value="Genomic_DNA"/>
</dbReference>
<dbReference type="PANTHER" id="PTHR28674">
    <property type="entry name" value="SIMILAR TO DNA SEGMENT, CHR 10, WAYNE STATE UNIVERSITY 102,-EXPRESSED"/>
    <property type="match status" value="1"/>
</dbReference>
<keyword evidence="3" id="KW-1185">Reference proteome</keyword>
<dbReference type="Proteomes" id="UP000028999">
    <property type="component" value="Unassembled WGS sequence"/>
</dbReference>
<dbReference type="KEGG" id="bna:106345486"/>
<organism evidence="2 3">
    <name type="scientific">Brassica napus</name>
    <name type="common">Rape</name>
    <dbReference type="NCBI Taxonomy" id="3708"/>
    <lineage>
        <taxon>Eukaryota</taxon>
        <taxon>Viridiplantae</taxon>
        <taxon>Streptophyta</taxon>
        <taxon>Embryophyta</taxon>
        <taxon>Tracheophyta</taxon>
        <taxon>Spermatophyta</taxon>
        <taxon>Magnoliopsida</taxon>
        <taxon>eudicotyledons</taxon>
        <taxon>Gunneridae</taxon>
        <taxon>Pentapetalae</taxon>
        <taxon>rosids</taxon>
        <taxon>malvids</taxon>
        <taxon>Brassicales</taxon>
        <taxon>Brassicaceae</taxon>
        <taxon>Brassiceae</taxon>
        <taxon>Brassica</taxon>
    </lineage>
</organism>
<dbReference type="STRING" id="3708.A0A078HM69"/>
<dbReference type="OMA" id="SGMPVAC"/>
<protein>
    <submittedName>
        <fullName evidence="2">BnaC02g20680D protein</fullName>
    </submittedName>
</protein>
<accession>A0A078HM69</accession>
<dbReference type="PANTHER" id="PTHR28674:SF1">
    <property type="entry name" value="NOP PROTEIN CHAPERONE 1"/>
    <property type="match status" value="1"/>
</dbReference>
<dbReference type="OrthoDB" id="1112980at2759"/>
<evidence type="ECO:0000313" key="2">
    <source>
        <dbReference type="EMBL" id="CDY37943.1"/>
    </source>
</evidence>
<sequence>MIGAPAINRRHQAPPTQTLFLGTLLFFSKASNIMEGKGTCRDLLELEHKNPSSSSSSAIDSALLIRKEKKREAPPSKPTTAPVPKSEFLDKVKGFLGIMAEANKKLEQETEEGNSEAFDIEALTGNESQVIEMDLMLGVADLNTPEAVSAAEAAIAGNGVANGSRGDSSSDESDGDHDEDDKMSSLGEESSRKGTKIMELS</sequence>
<gene>
    <name evidence="2" type="primary">BnaC02g20680D</name>
    <name evidence="2" type="ORF">GSBRNA2T00064969001</name>
</gene>
<dbReference type="Gramene" id="CDY37943">
    <property type="protein sequence ID" value="CDY37943"/>
    <property type="gene ID" value="GSBRNA2T00064969001"/>
</dbReference>
<dbReference type="AlphaFoldDB" id="A0A078HM69"/>
<evidence type="ECO:0000256" key="1">
    <source>
        <dbReference type="SAM" id="MobiDB-lite"/>
    </source>
</evidence>
<feature type="region of interest" description="Disordered" evidence="1">
    <location>
        <begin position="157"/>
        <end position="201"/>
    </location>
</feature>
<evidence type="ECO:0000313" key="3">
    <source>
        <dbReference type="Proteomes" id="UP000028999"/>
    </source>
</evidence>
<feature type="compositionally biased region" description="Acidic residues" evidence="1">
    <location>
        <begin position="169"/>
        <end position="181"/>
    </location>
</feature>
<dbReference type="GO" id="GO:0062064">
    <property type="term" value="F:box C/D methylation guide snoRNP complex binding"/>
    <property type="evidence" value="ECO:0000318"/>
    <property type="project" value="GO_Central"/>
</dbReference>
<dbReference type="InterPro" id="IPR027921">
    <property type="entry name" value="NOPCHAP1"/>
</dbReference>